<sequence>MFYVLNDIENPSIDEDEYDDPPFLEVHEELLVNPDGGWHSGKKLAKPPENIIQVQATPLFGYEGAPPDYYDDSISLISPRLKNILLDVGVDNVEFFPVHITYRDRKESYDWFAFNIVGLSHSLIDNDKAHTNENGKGLIDSSINGFSIDEHESKGLKIFRLSDNVMTTVVTQEVKDAVDSAGINTFAFTKPEDWIMV</sequence>
<accession>A0A9E8KKN0</accession>
<dbReference type="Pfam" id="PF07791">
    <property type="entry name" value="Imm11"/>
    <property type="match status" value="1"/>
</dbReference>
<protein>
    <recommendedName>
        <fullName evidence="1">Immunity MXAN-0049 protein domain-containing protein</fullName>
    </recommendedName>
</protein>
<dbReference type="Proteomes" id="UP001164472">
    <property type="component" value="Chromosome"/>
</dbReference>
<name>A0A9E8KKN0_9ALTE</name>
<dbReference type="RefSeq" id="WP_251812023.1">
    <property type="nucleotide sequence ID" value="NZ_CP101527.1"/>
</dbReference>
<dbReference type="InterPro" id="IPR012433">
    <property type="entry name" value="Imm11"/>
</dbReference>
<proteinExistence type="predicted"/>
<dbReference type="AlphaFoldDB" id="A0A9E8KKN0"/>
<dbReference type="EMBL" id="CP101527">
    <property type="protein sequence ID" value="UZW76341.1"/>
    <property type="molecule type" value="Genomic_DNA"/>
</dbReference>
<reference evidence="2" key="1">
    <citation type="submission" date="2022-07" db="EMBL/GenBank/DDBJ databases">
        <title>Alkalimarinus sp. nov., isolated from gut of a Alitta virens.</title>
        <authorList>
            <person name="Yang A.I."/>
            <person name="Shin N.-R."/>
        </authorList>
    </citation>
    <scope>NUCLEOTIDE SEQUENCE</scope>
    <source>
        <strain evidence="2">FA028</strain>
    </source>
</reference>
<evidence type="ECO:0000259" key="1">
    <source>
        <dbReference type="Pfam" id="PF07791"/>
    </source>
</evidence>
<keyword evidence="3" id="KW-1185">Reference proteome</keyword>
<organism evidence="2 3">
    <name type="scientific">Alkalimarinus sediminis</name>
    <dbReference type="NCBI Taxonomy" id="1632866"/>
    <lineage>
        <taxon>Bacteria</taxon>
        <taxon>Pseudomonadati</taxon>
        <taxon>Pseudomonadota</taxon>
        <taxon>Gammaproteobacteria</taxon>
        <taxon>Alteromonadales</taxon>
        <taxon>Alteromonadaceae</taxon>
        <taxon>Alkalimarinus</taxon>
    </lineage>
</organism>
<evidence type="ECO:0000313" key="3">
    <source>
        <dbReference type="Proteomes" id="UP001164472"/>
    </source>
</evidence>
<dbReference type="KEGG" id="asem:NNL22_07080"/>
<gene>
    <name evidence="2" type="ORF">NNL22_07080</name>
</gene>
<evidence type="ECO:0000313" key="2">
    <source>
        <dbReference type="EMBL" id="UZW76341.1"/>
    </source>
</evidence>
<feature type="domain" description="Immunity MXAN-0049 protein" evidence="1">
    <location>
        <begin position="55"/>
        <end position="190"/>
    </location>
</feature>